<dbReference type="AlphaFoldDB" id="A0A9J5XGD4"/>
<dbReference type="EMBL" id="JACXVP010000009">
    <property type="protein sequence ID" value="KAG5586703.1"/>
    <property type="molecule type" value="Genomic_DNA"/>
</dbReference>
<name>A0A9J5XGD4_SOLCO</name>
<dbReference type="PANTHER" id="PTHR31286">
    <property type="entry name" value="GLYCINE-RICH CELL WALL STRUCTURAL PROTEIN 1.8-LIKE"/>
    <property type="match status" value="1"/>
</dbReference>
<accession>A0A9J5XGD4</accession>
<dbReference type="Proteomes" id="UP000824120">
    <property type="component" value="Chromosome 9"/>
</dbReference>
<protein>
    <recommendedName>
        <fullName evidence="3">DUF4283 domain-containing protein</fullName>
    </recommendedName>
</protein>
<proteinExistence type="predicted"/>
<comment type="caution">
    <text evidence="1">The sequence shown here is derived from an EMBL/GenBank/DDBJ whole genome shotgun (WGS) entry which is preliminary data.</text>
</comment>
<dbReference type="OrthoDB" id="1399756at2759"/>
<keyword evidence="2" id="KW-1185">Reference proteome</keyword>
<dbReference type="PANTHER" id="PTHR31286:SF79">
    <property type="entry name" value="N-6 ADENINE-SPECIFIC DNA METHYLASE"/>
    <property type="match status" value="1"/>
</dbReference>
<sequence length="317" mass="36109">MNRIENLQFAVIGKFTYEWTDLEELRRIIPQQCKPVQLDLANINKTRPSCAKVKVLVDLKGEFPKVVLMDIENEVNGEIRTKVIQINYDYVPQYCEECKIQGHGMDNCRFLSSKNGEEKAKILSSGKVVGDPGVWNVVKDKNTGKKKVITTQAHPMVENSFEILSEESQKIIIQPADNNRNDNNNRNTMVNDKQEINNNNNNNNNNKQHGIISDKERLQAHTKLQVSELQFSRWKKGKMTHIDQTTPNLQKDRNMMNQVSTHKANKDIVPEPAPYTAKNDIHIDLVTPIITTKQVLSAGATTTHTNQQPNQEKASEI</sequence>
<evidence type="ECO:0000313" key="2">
    <source>
        <dbReference type="Proteomes" id="UP000824120"/>
    </source>
</evidence>
<organism evidence="1 2">
    <name type="scientific">Solanum commersonii</name>
    <name type="common">Commerson's wild potato</name>
    <name type="synonym">Commerson's nightshade</name>
    <dbReference type="NCBI Taxonomy" id="4109"/>
    <lineage>
        <taxon>Eukaryota</taxon>
        <taxon>Viridiplantae</taxon>
        <taxon>Streptophyta</taxon>
        <taxon>Embryophyta</taxon>
        <taxon>Tracheophyta</taxon>
        <taxon>Spermatophyta</taxon>
        <taxon>Magnoliopsida</taxon>
        <taxon>eudicotyledons</taxon>
        <taxon>Gunneridae</taxon>
        <taxon>Pentapetalae</taxon>
        <taxon>asterids</taxon>
        <taxon>lamiids</taxon>
        <taxon>Solanales</taxon>
        <taxon>Solanaceae</taxon>
        <taxon>Solanoideae</taxon>
        <taxon>Solaneae</taxon>
        <taxon>Solanum</taxon>
    </lineage>
</organism>
<evidence type="ECO:0000313" key="1">
    <source>
        <dbReference type="EMBL" id="KAG5586703.1"/>
    </source>
</evidence>
<dbReference type="InterPro" id="IPR040256">
    <property type="entry name" value="At4g02000-like"/>
</dbReference>
<evidence type="ECO:0008006" key="3">
    <source>
        <dbReference type="Google" id="ProtNLM"/>
    </source>
</evidence>
<gene>
    <name evidence="1" type="ORF">H5410_047137</name>
</gene>
<reference evidence="1 2" key="1">
    <citation type="submission" date="2020-09" db="EMBL/GenBank/DDBJ databases">
        <title>De no assembly of potato wild relative species, Solanum commersonii.</title>
        <authorList>
            <person name="Cho K."/>
        </authorList>
    </citation>
    <scope>NUCLEOTIDE SEQUENCE [LARGE SCALE GENOMIC DNA]</scope>
    <source>
        <strain evidence="1">LZ3.2</strain>
        <tissue evidence="1">Leaf</tissue>
    </source>
</reference>